<evidence type="ECO:0000313" key="1">
    <source>
        <dbReference type="EMBL" id="MFC0243686.1"/>
    </source>
</evidence>
<sequence length="140" mass="15172">MFYAIHDDAGRITQGSKVFAPDEGYEKQLRDLGHSFATDPQAMLLSPDDWYVSAGLLRKRPSLSVLAVRTRIKAGGAETGLLVGVPQAARVTITTGGVIQYQGIPGATELAIPIPVPCVYRVAIELWPYKTYVAEIEAVE</sequence>
<dbReference type="Proteomes" id="UP001589775">
    <property type="component" value="Unassembled WGS sequence"/>
</dbReference>
<evidence type="ECO:0000313" key="2">
    <source>
        <dbReference type="Proteomes" id="UP001589775"/>
    </source>
</evidence>
<protein>
    <submittedName>
        <fullName evidence="1">Uncharacterized protein</fullName>
    </submittedName>
</protein>
<comment type="caution">
    <text evidence="1">The sequence shown here is derived from an EMBL/GenBank/DDBJ whole genome shotgun (WGS) entry which is preliminary data.</text>
</comment>
<keyword evidence="2" id="KW-1185">Reference proteome</keyword>
<dbReference type="EMBL" id="JBHLWM010000012">
    <property type="protein sequence ID" value="MFC0243686.1"/>
    <property type="molecule type" value="Genomic_DNA"/>
</dbReference>
<organism evidence="1 2">
    <name type="scientific">Rhodopseudomonas telluris</name>
    <dbReference type="NCBI Taxonomy" id="644215"/>
    <lineage>
        <taxon>Bacteria</taxon>
        <taxon>Pseudomonadati</taxon>
        <taxon>Pseudomonadota</taxon>
        <taxon>Alphaproteobacteria</taxon>
        <taxon>Hyphomicrobiales</taxon>
        <taxon>Nitrobacteraceae</taxon>
        <taxon>Rhodopseudomonas</taxon>
    </lineage>
</organism>
<accession>A0ABV6EZM1</accession>
<name>A0ABV6EZM1_9BRAD</name>
<dbReference type="RefSeq" id="WP_378392912.1">
    <property type="nucleotide sequence ID" value="NZ_JBHLWM010000012.1"/>
</dbReference>
<proteinExistence type="predicted"/>
<reference evidence="1 2" key="1">
    <citation type="submission" date="2024-09" db="EMBL/GenBank/DDBJ databases">
        <authorList>
            <person name="Sun Q."/>
            <person name="Mori K."/>
        </authorList>
    </citation>
    <scope>NUCLEOTIDE SEQUENCE [LARGE SCALE GENOMIC DNA]</scope>
    <source>
        <strain evidence="1 2">KCTC 23279</strain>
    </source>
</reference>
<gene>
    <name evidence="1" type="ORF">ACFFJ6_24600</name>
</gene>